<evidence type="ECO:0000256" key="1">
    <source>
        <dbReference type="SAM" id="MobiDB-lite"/>
    </source>
</evidence>
<sequence length="489" mass="50992">MLGDGAVGPVPVSGYVSSVSDVGSIDAALAGLRQLLGTGEPPTVAAPPPPNPAPPWPAWTGDASDSARDVSKQLDGNRNRLHASQVSATGIINDAATATTGARTRMAGVQAGWESDKKALWPIVNTPKGRAALLTAGHRRLQEASGVIRDAMGRFNRAADRLQAVGLELPLTPAPGKPEAPGDDQRRRNQIDAFKQVFGREPVSGSDWDTAAALDPHSYDPKNQGVPPNIVVGRIKPVPGQGVVRTNMFIPGRDVWDPKLGWPPYDNNLGDNRGFSPTVDPEGSRVSILVDYDNGIIVARQNPSVNADTGQVRVGTPDISATQQSNGSVLIKYNAADPFSPGGEAPAKAIPISVNGTLAIAPSASGPHVGGNITTFPALEIYSDRPGAVGVPLLQSWPSFTDDASGPLVGLPFHKTVGDYSIVTGFNDVFPEMPRPAIPGVPGDPVPAPMMPPMTVLPPSNLTALGPVSAPPQVVVRDPLDLPPVFLPR</sequence>
<keyword evidence="3" id="KW-1185">Reference proteome</keyword>
<comment type="caution">
    <text evidence="2">The sequence shown here is derived from an EMBL/GenBank/DDBJ whole genome shotgun (WGS) entry which is preliminary data.</text>
</comment>
<protein>
    <recommendedName>
        <fullName evidence="4">ESX-1 secretion-associated protein EspA/EspE-like domain-containing protein</fullName>
    </recommendedName>
</protein>
<dbReference type="Proteomes" id="UP000554965">
    <property type="component" value="Unassembled WGS sequence"/>
</dbReference>
<evidence type="ECO:0008006" key="4">
    <source>
        <dbReference type="Google" id="ProtNLM"/>
    </source>
</evidence>
<organism evidence="2 3">
    <name type="scientific">Mycobacterium simulans</name>
    <dbReference type="NCBI Taxonomy" id="627089"/>
    <lineage>
        <taxon>Bacteria</taxon>
        <taxon>Bacillati</taxon>
        <taxon>Actinomycetota</taxon>
        <taxon>Actinomycetes</taxon>
        <taxon>Mycobacteriales</taxon>
        <taxon>Mycobacteriaceae</taxon>
        <taxon>Mycobacterium</taxon>
    </lineage>
</organism>
<evidence type="ECO:0000313" key="3">
    <source>
        <dbReference type="Proteomes" id="UP000554965"/>
    </source>
</evidence>
<name>A0A7Z7IM99_9MYCO</name>
<evidence type="ECO:0000313" key="2">
    <source>
        <dbReference type="EMBL" id="SOJ55277.1"/>
    </source>
</evidence>
<reference evidence="2 3" key="1">
    <citation type="submission" date="2017-10" db="EMBL/GenBank/DDBJ databases">
        <authorList>
            <consortium name="Urmite Genomes"/>
        </authorList>
    </citation>
    <scope>NUCLEOTIDE SEQUENCE [LARGE SCALE GENOMIC DNA]</scope>
    <source>
        <strain evidence="2 3">FB-527</strain>
    </source>
</reference>
<dbReference type="AlphaFoldDB" id="A0A7Z7IM99"/>
<proteinExistence type="predicted"/>
<dbReference type="EMBL" id="OCTY01000002">
    <property type="protein sequence ID" value="SOJ55277.1"/>
    <property type="molecule type" value="Genomic_DNA"/>
</dbReference>
<gene>
    <name evidence="2" type="ORF">MSIMFB_02766</name>
</gene>
<accession>A0A7Z7IM99</accession>
<feature type="region of interest" description="Disordered" evidence="1">
    <location>
        <begin position="38"/>
        <end position="70"/>
    </location>
</feature>
<feature type="compositionally biased region" description="Pro residues" evidence="1">
    <location>
        <begin position="44"/>
        <end position="57"/>
    </location>
</feature>